<dbReference type="AlphaFoldDB" id="A0A1R3JYS8"/>
<gene>
    <name evidence="2" type="ORF">COLO4_12993</name>
</gene>
<keyword evidence="3" id="KW-1185">Reference proteome</keyword>
<proteinExistence type="predicted"/>
<dbReference type="EMBL" id="AWUE01015006">
    <property type="protein sequence ID" value="OMO99983.1"/>
    <property type="molecule type" value="Genomic_DNA"/>
</dbReference>
<feature type="domain" description="Retrotransposon Copia-like N-terminal" evidence="1">
    <location>
        <begin position="18"/>
        <end position="58"/>
    </location>
</feature>
<dbReference type="PANTHER" id="PTHR37610">
    <property type="entry name" value="CCHC-TYPE DOMAIN-CONTAINING PROTEIN"/>
    <property type="match status" value="1"/>
</dbReference>
<dbReference type="OrthoDB" id="1002457at2759"/>
<dbReference type="InterPro" id="IPR029472">
    <property type="entry name" value="Copia-like_N"/>
</dbReference>
<sequence length="123" mass="14263">MNDITSPHYLSNADCSTTNLIMVVLTGTDYSIWRRTMTNALKGRNKLAFVDGSLEKPTTDIKEDFAWKKCNSMVITWFNNSIAQELHSGVAFYEITYDIRRDLHEIYDRVRITVLYQDESSLE</sequence>
<accession>A0A1R3JYS8</accession>
<dbReference type="PANTHER" id="PTHR37610:SF97">
    <property type="entry name" value="RETROTRANSPOSON GAG DOMAIN-CONTAINING PROTEIN"/>
    <property type="match status" value="1"/>
</dbReference>
<evidence type="ECO:0000313" key="2">
    <source>
        <dbReference type="EMBL" id="OMO99983.1"/>
    </source>
</evidence>
<name>A0A1R3JYS8_9ROSI</name>
<dbReference type="Proteomes" id="UP000187203">
    <property type="component" value="Unassembled WGS sequence"/>
</dbReference>
<evidence type="ECO:0000259" key="1">
    <source>
        <dbReference type="Pfam" id="PF14244"/>
    </source>
</evidence>
<reference evidence="3" key="1">
    <citation type="submission" date="2013-09" db="EMBL/GenBank/DDBJ databases">
        <title>Corchorus olitorius genome sequencing.</title>
        <authorList>
            <person name="Alam M."/>
            <person name="Haque M.S."/>
            <person name="Islam M.S."/>
            <person name="Emdad E.M."/>
            <person name="Islam M.M."/>
            <person name="Ahmed B."/>
            <person name="Halim A."/>
            <person name="Hossen Q.M.M."/>
            <person name="Hossain M.Z."/>
            <person name="Ahmed R."/>
            <person name="Khan M.M."/>
            <person name="Islam R."/>
            <person name="Rashid M.M."/>
            <person name="Khan S.A."/>
            <person name="Rahman M.S."/>
            <person name="Alam M."/>
            <person name="Yahiya A.S."/>
            <person name="Khan M.S."/>
            <person name="Azam M.S."/>
            <person name="Haque T."/>
            <person name="Lashkar M.Z.H."/>
            <person name="Akhand A.I."/>
            <person name="Morshed G."/>
            <person name="Roy S."/>
            <person name="Uddin K.S."/>
            <person name="Rabeya T."/>
            <person name="Hossain A.S."/>
            <person name="Chowdhury A."/>
            <person name="Snigdha A.R."/>
            <person name="Mortoza M.S."/>
            <person name="Matin S.A."/>
            <person name="Hoque S.M.E."/>
            <person name="Islam M.K."/>
            <person name="Roy D.K."/>
            <person name="Haider R."/>
            <person name="Moosa M.M."/>
            <person name="Elias S.M."/>
            <person name="Hasan A.M."/>
            <person name="Jahan S."/>
            <person name="Shafiuddin M."/>
            <person name="Mahmood N."/>
            <person name="Shommy N.S."/>
        </authorList>
    </citation>
    <scope>NUCLEOTIDE SEQUENCE [LARGE SCALE GENOMIC DNA]</scope>
    <source>
        <strain evidence="3">cv. O-4</strain>
    </source>
</reference>
<protein>
    <submittedName>
        <fullName evidence="2">Cucumisin-like protein</fullName>
    </submittedName>
</protein>
<comment type="caution">
    <text evidence="2">The sequence shown here is derived from an EMBL/GenBank/DDBJ whole genome shotgun (WGS) entry which is preliminary data.</text>
</comment>
<dbReference type="Pfam" id="PF14244">
    <property type="entry name" value="Retrotran_gag_3"/>
    <property type="match status" value="1"/>
</dbReference>
<evidence type="ECO:0000313" key="3">
    <source>
        <dbReference type="Proteomes" id="UP000187203"/>
    </source>
</evidence>
<organism evidence="2 3">
    <name type="scientific">Corchorus olitorius</name>
    <dbReference type="NCBI Taxonomy" id="93759"/>
    <lineage>
        <taxon>Eukaryota</taxon>
        <taxon>Viridiplantae</taxon>
        <taxon>Streptophyta</taxon>
        <taxon>Embryophyta</taxon>
        <taxon>Tracheophyta</taxon>
        <taxon>Spermatophyta</taxon>
        <taxon>Magnoliopsida</taxon>
        <taxon>eudicotyledons</taxon>
        <taxon>Gunneridae</taxon>
        <taxon>Pentapetalae</taxon>
        <taxon>rosids</taxon>
        <taxon>malvids</taxon>
        <taxon>Malvales</taxon>
        <taxon>Malvaceae</taxon>
        <taxon>Grewioideae</taxon>
        <taxon>Apeibeae</taxon>
        <taxon>Corchorus</taxon>
    </lineage>
</organism>